<dbReference type="AlphaFoldDB" id="A0A6P8B7P4"/>
<evidence type="ECO:0000313" key="3">
    <source>
        <dbReference type="Proteomes" id="UP000515153"/>
    </source>
</evidence>
<reference evidence="3 4" key="1">
    <citation type="journal article" date="2019" name="Mol. Biol. Evol.">
        <title>Blast fungal genomes show frequent chromosomal changes, gene gains and losses, and effector gene turnover.</title>
        <authorList>
            <person name="Gomez Luciano L.B."/>
            <person name="Jason Tsai I."/>
            <person name="Chuma I."/>
            <person name="Tosa Y."/>
            <person name="Chen Y.H."/>
            <person name="Li J.Y."/>
            <person name="Li M.Y."/>
            <person name="Jade Lu M.Y."/>
            <person name="Nakayashiki H."/>
            <person name="Li W.H."/>
        </authorList>
    </citation>
    <scope>NUCLEOTIDE SEQUENCE [LARGE SCALE GENOMIC DNA]</scope>
    <source>
        <strain evidence="3 4">NI907</strain>
    </source>
</reference>
<keyword evidence="2" id="KW-0732">Signal</keyword>
<sequence>MKFVLSLFISLLANIGAALPTSPDSNAATLNTRAADDIPCENGVCVAYNQCRGTINGQLQTFFDLACSNYGKGKSQSNAGSSSGGGAPVSASQDVEHPVKTLVLSLAHSPGSHPLARAAPGGDWARLRK</sequence>
<reference evidence="4" key="2">
    <citation type="submission" date="2019-10" db="EMBL/GenBank/DDBJ databases">
        <authorList>
            <consortium name="NCBI Genome Project"/>
        </authorList>
    </citation>
    <scope>NUCLEOTIDE SEQUENCE</scope>
    <source>
        <strain evidence="4">NI907</strain>
    </source>
</reference>
<feature type="region of interest" description="Disordered" evidence="1">
    <location>
        <begin position="71"/>
        <end position="94"/>
    </location>
</feature>
<feature type="region of interest" description="Disordered" evidence="1">
    <location>
        <begin position="110"/>
        <end position="129"/>
    </location>
</feature>
<name>A0A6P8B7P4_PYRGI</name>
<evidence type="ECO:0000256" key="2">
    <source>
        <dbReference type="SAM" id="SignalP"/>
    </source>
</evidence>
<feature type="signal peptide" evidence="2">
    <location>
        <begin position="1"/>
        <end position="18"/>
    </location>
</feature>
<keyword evidence="3" id="KW-1185">Reference proteome</keyword>
<feature type="chain" id="PRO_5028266946" description="Extracellular membrane protein CFEM domain-containing protein" evidence="2">
    <location>
        <begin position="19"/>
        <end position="129"/>
    </location>
</feature>
<feature type="compositionally biased region" description="Low complexity" evidence="1">
    <location>
        <begin position="71"/>
        <end position="81"/>
    </location>
</feature>
<dbReference type="KEGG" id="pgri:PgNI_05192"/>
<accession>A0A6P8B7P4</accession>
<dbReference type="Proteomes" id="UP000515153">
    <property type="component" value="Chromosome I"/>
</dbReference>
<dbReference type="RefSeq" id="XP_030983237.1">
    <property type="nucleotide sequence ID" value="XM_031125227.1"/>
</dbReference>
<organism evidence="3 4">
    <name type="scientific">Pyricularia grisea</name>
    <name type="common">Crabgrass-specific blast fungus</name>
    <name type="synonym">Magnaporthe grisea</name>
    <dbReference type="NCBI Taxonomy" id="148305"/>
    <lineage>
        <taxon>Eukaryota</taxon>
        <taxon>Fungi</taxon>
        <taxon>Dikarya</taxon>
        <taxon>Ascomycota</taxon>
        <taxon>Pezizomycotina</taxon>
        <taxon>Sordariomycetes</taxon>
        <taxon>Sordariomycetidae</taxon>
        <taxon>Magnaporthales</taxon>
        <taxon>Pyriculariaceae</taxon>
        <taxon>Pyricularia</taxon>
    </lineage>
</organism>
<dbReference type="GeneID" id="41960136"/>
<reference evidence="4" key="3">
    <citation type="submission" date="2025-08" db="UniProtKB">
        <authorList>
            <consortium name="RefSeq"/>
        </authorList>
    </citation>
    <scope>IDENTIFICATION</scope>
    <source>
        <strain evidence="4">NI907</strain>
    </source>
</reference>
<evidence type="ECO:0000313" key="4">
    <source>
        <dbReference type="RefSeq" id="XP_030983237.1"/>
    </source>
</evidence>
<gene>
    <name evidence="4" type="ORF">PgNI_05192</name>
</gene>
<proteinExistence type="predicted"/>
<protein>
    <recommendedName>
        <fullName evidence="5">Extracellular membrane protein CFEM domain-containing protein</fullName>
    </recommendedName>
</protein>
<evidence type="ECO:0000256" key="1">
    <source>
        <dbReference type="SAM" id="MobiDB-lite"/>
    </source>
</evidence>
<evidence type="ECO:0008006" key="5">
    <source>
        <dbReference type="Google" id="ProtNLM"/>
    </source>
</evidence>